<protein>
    <submittedName>
        <fullName evidence="6">Calcineurin-like phosphoesterase</fullName>
    </submittedName>
</protein>
<sequence length="526" mass="55540">MLACIGGGVAATTLFPSTVETINYRAQLRLSVSPEDVSSLHAPTIFGDINLDFNGPVMAPGVLAGVQVKPTITELLAQPKVSIKALQPGPLELSNAAKDAVVSMGGRFAVGSLLVAALVVGGYAVWRRRRPSVRVLGVAGTCWVLACGLTGVSIWQTYQPDRLDAFRTTGILGAVQRNADLLNGVETRAQQTTPYLKNLLALSAALQDKYTPQSLNEPVAARILLVSDIHGGQQYPLMKTIVKEENIDAVVDLGDLLNFGAVTEGDTVGLFKGIASLGVPYVFVRGNHDAQSAGDTRLLERLAKVPNVVLLQPDEKTYTELTVGGVRIAGFNDPRWFGDDNRNNAAKQVPARDAFKAAFADRPQPDLVVSHEPGAVKDIERADLLAHGHMHSNSLDGNIIGVGTFTGGGPFSHFLEGTDSEELTGQPSAFDIAVFGQDCQLTSLTRYQFRNVIEGRPAYDDVTLVNGSRIERPAKQDSAAATPTPTASASGSTAAPQPAPRTCSSLSGTSREQVPAVPSDAAQGTG</sequence>
<organism evidence="6 7">
    <name type="scientific">Pedococcus cremeus</name>
    <dbReference type="NCBI Taxonomy" id="587636"/>
    <lineage>
        <taxon>Bacteria</taxon>
        <taxon>Bacillati</taxon>
        <taxon>Actinomycetota</taxon>
        <taxon>Actinomycetes</taxon>
        <taxon>Micrococcales</taxon>
        <taxon>Intrasporangiaceae</taxon>
        <taxon>Pedococcus</taxon>
    </lineage>
</organism>
<feature type="region of interest" description="Disordered" evidence="3">
    <location>
        <begin position="471"/>
        <end position="526"/>
    </location>
</feature>
<keyword evidence="4" id="KW-0812">Transmembrane</keyword>
<dbReference type="AlphaFoldDB" id="A0A1H9VZ18"/>
<feature type="compositionally biased region" description="Low complexity" evidence="3">
    <location>
        <begin position="478"/>
        <end position="496"/>
    </location>
</feature>
<dbReference type="Gene3D" id="3.60.21.10">
    <property type="match status" value="1"/>
</dbReference>
<feature type="transmembrane region" description="Helical" evidence="4">
    <location>
        <begin position="133"/>
        <end position="155"/>
    </location>
</feature>
<evidence type="ECO:0000256" key="1">
    <source>
        <dbReference type="ARBA" id="ARBA00022723"/>
    </source>
</evidence>
<keyword evidence="4" id="KW-0472">Membrane</keyword>
<dbReference type="InterPro" id="IPR029052">
    <property type="entry name" value="Metallo-depent_PP-like"/>
</dbReference>
<feature type="transmembrane region" description="Helical" evidence="4">
    <location>
        <begin position="108"/>
        <end position="126"/>
    </location>
</feature>
<dbReference type="GO" id="GO:0009245">
    <property type="term" value="P:lipid A biosynthetic process"/>
    <property type="evidence" value="ECO:0007669"/>
    <property type="project" value="TreeGrafter"/>
</dbReference>
<dbReference type="Pfam" id="PF00149">
    <property type="entry name" value="Metallophos"/>
    <property type="match status" value="1"/>
</dbReference>
<keyword evidence="4" id="KW-1133">Transmembrane helix</keyword>
<evidence type="ECO:0000259" key="5">
    <source>
        <dbReference type="Pfam" id="PF00149"/>
    </source>
</evidence>
<dbReference type="STRING" id="587636.SAMN05216199_2651"/>
<keyword evidence="2" id="KW-0378">Hydrolase</keyword>
<dbReference type="CDD" id="cd00838">
    <property type="entry name" value="MPP_superfamily"/>
    <property type="match status" value="1"/>
</dbReference>
<dbReference type="PANTHER" id="PTHR31302:SF31">
    <property type="entry name" value="PHOSPHODIESTERASE YAEI"/>
    <property type="match status" value="1"/>
</dbReference>
<accession>A0A1H9VZ18</accession>
<evidence type="ECO:0000256" key="3">
    <source>
        <dbReference type="SAM" id="MobiDB-lite"/>
    </source>
</evidence>
<name>A0A1H9VZ18_9MICO</name>
<dbReference type="Proteomes" id="UP000199019">
    <property type="component" value="Unassembled WGS sequence"/>
</dbReference>
<feature type="compositionally biased region" description="Polar residues" evidence="3">
    <location>
        <begin position="502"/>
        <end position="512"/>
    </location>
</feature>
<feature type="domain" description="Calcineurin-like phosphoesterase" evidence="5">
    <location>
        <begin position="222"/>
        <end position="392"/>
    </location>
</feature>
<dbReference type="SUPFAM" id="SSF56300">
    <property type="entry name" value="Metallo-dependent phosphatases"/>
    <property type="match status" value="1"/>
</dbReference>
<dbReference type="GO" id="GO:0008758">
    <property type="term" value="F:UDP-2,3-diacylglucosamine hydrolase activity"/>
    <property type="evidence" value="ECO:0007669"/>
    <property type="project" value="TreeGrafter"/>
</dbReference>
<dbReference type="PANTHER" id="PTHR31302">
    <property type="entry name" value="TRANSMEMBRANE PROTEIN WITH METALLOPHOSPHOESTERASE DOMAIN-RELATED"/>
    <property type="match status" value="1"/>
</dbReference>
<dbReference type="InterPro" id="IPR051158">
    <property type="entry name" value="Metallophosphoesterase_sf"/>
</dbReference>
<keyword evidence="1" id="KW-0479">Metal-binding</keyword>
<dbReference type="InterPro" id="IPR004843">
    <property type="entry name" value="Calcineurin-like_PHP"/>
</dbReference>
<evidence type="ECO:0000256" key="4">
    <source>
        <dbReference type="SAM" id="Phobius"/>
    </source>
</evidence>
<dbReference type="EMBL" id="FOHB01000004">
    <property type="protein sequence ID" value="SES26637.1"/>
    <property type="molecule type" value="Genomic_DNA"/>
</dbReference>
<evidence type="ECO:0000313" key="7">
    <source>
        <dbReference type="Proteomes" id="UP000199019"/>
    </source>
</evidence>
<evidence type="ECO:0000313" key="6">
    <source>
        <dbReference type="EMBL" id="SES26637.1"/>
    </source>
</evidence>
<evidence type="ECO:0000256" key="2">
    <source>
        <dbReference type="ARBA" id="ARBA00022801"/>
    </source>
</evidence>
<dbReference type="GO" id="GO:0016020">
    <property type="term" value="C:membrane"/>
    <property type="evidence" value="ECO:0007669"/>
    <property type="project" value="GOC"/>
</dbReference>
<reference evidence="7" key="1">
    <citation type="submission" date="2016-10" db="EMBL/GenBank/DDBJ databases">
        <authorList>
            <person name="Varghese N."/>
            <person name="Submissions S."/>
        </authorList>
    </citation>
    <scope>NUCLEOTIDE SEQUENCE [LARGE SCALE GENOMIC DNA]</scope>
    <source>
        <strain evidence="7">CGMCC 1.6963</strain>
    </source>
</reference>
<keyword evidence="7" id="KW-1185">Reference proteome</keyword>
<gene>
    <name evidence="6" type="ORF">SAMN05216199_2651</name>
</gene>
<dbReference type="GO" id="GO:0046872">
    <property type="term" value="F:metal ion binding"/>
    <property type="evidence" value="ECO:0007669"/>
    <property type="project" value="UniProtKB-KW"/>
</dbReference>
<proteinExistence type="predicted"/>